<keyword evidence="12" id="KW-1185">Reference proteome</keyword>
<dbReference type="GO" id="GO:0071555">
    <property type="term" value="P:cell wall organization"/>
    <property type="evidence" value="ECO:0007669"/>
    <property type="project" value="UniProtKB-KW"/>
</dbReference>
<keyword evidence="6" id="KW-0961">Cell wall biogenesis/degradation</keyword>
<comment type="caution">
    <text evidence="11">The sequence shown here is derived from an EMBL/GenBank/DDBJ whole genome shotgun (WGS) entry which is preliminary data.</text>
</comment>
<feature type="active site" description="Acyl-ester intermediate" evidence="7">
    <location>
        <position position="83"/>
    </location>
</feature>
<keyword evidence="5" id="KW-0573">Peptidoglycan synthesis</keyword>
<dbReference type="AlphaFoldDB" id="A0A848MA30"/>
<protein>
    <submittedName>
        <fullName evidence="11">D-alanyl-D-alanine carboxypeptidase</fullName>
    </submittedName>
</protein>
<comment type="similarity">
    <text evidence="1 9">Belongs to the peptidase S11 family.</text>
</comment>
<evidence type="ECO:0000256" key="5">
    <source>
        <dbReference type="ARBA" id="ARBA00022984"/>
    </source>
</evidence>
<keyword evidence="11" id="KW-0645">Protease</keyword>
<evidence type="ECO:0000256" key="9">
    <source>
        <dbReference type="RuleBase" id="RU004016"/>
    </source>
</evidence>
<proteinExistence type="inferred from homology"/>
<keyword evidence="3" id="KW-0378">Hydrolase</keyword>
<evidence type="ECO:0000256" key="1">
    <source>
        <dbReference type="ARBA" id="ARBA00007164"/>
    </source>
</evidence>
<dbReference type="PANTHER" id="PTHR21581:SF33">
    <property type="entry name" value="D-ALANYL-D-ALANINE CARBOXYPEPTIDASE DACB"/>
    <property type="match status" value="1"/>
</dbReference>
<evidence type="ECO:0000313" key="12">
    <source>
        <dbReference type="Proteomes" id="UP000565468"/>
    </source>
</evidence>
<dbReference type="SUPFAM" id="SSF56601">
    <property type="entry name" value="beta-lactamase/transpeptidase-like"/>
    <property type="match status" value="1"/>
</dbReference>
<dbReference type="Proteomes" id="UP000565468">
    <property type="component" value="Unassembled WGS sequence"/>
</dbReference>
<evidence type="ECO:0000256" key="3">
    <source>
        <dbReference type="ARBA" id="ARBA00022801"/>
    </source>
</evidence>
<feature type="active site" evidence="7">
    <location>
        <position position="138"/>
    </location>
</feature>
<evidence type="ECO:0000256" key="4">
    <source>
        <dbReference type="ARBA" id="ARBA00022960"/>
    </source>
</evidence>
<evidence type="ECO:0000259" key="10">
    <source>
        <dbReference type="Pfam" id="PF00768"/>
    </source>
</evidence>
<reference evidence="11 12" key="1">
    <citation type="submission" date="2020-04" db="EMBL/GenBank/DDBJ databases">
        <title>Paenibacillus algicola sp. nov., a novel marine bacterium producing alginate lyase.</title>
        <authorList>
            <person name="Huang H."/>
        </authorList>
    </citation>
    <scope>NUCLEOTIDE SEQUENCE [LARGE SCALE GENOMIC DNA]</scope>
    <source>
        <strain evidence="11 12">L7-75</strain>
    </source>
</reference>
<dbReference type="GO" id="GO:0008360">
    <property type="term" value="P:regulation of cell shape"/>
    <property type="evidence" value="ECO:0007669"/>
    <property type="project" value="UniProtKB-KW"/>
</dbReference>
<keyword evidence="11" id="KW-0121">Carboxypeptidase</keyword>
<feature type="binding site" evidence="8">
    <location>
        <position position="245"/>
    </location>
    <ligand>
        <name>substrate</name>
    </ligand>
</feature>
<accession>A0A848MA30</accession>
<evidence type="ECO:0000256" key="8">
    <source>
        <dbReference type="PIRSR" id="PIRSR618044-2"/>
    </source>
</evidence>
<organism evidence="11 12">
    <name type="scientific">Paenibacillus lemnae</name>
    <dbReference type="NCBI Taxonomy" id="1330551"/>
    <lineage>
        <taxon>Bacteria</taxon>
        <taxon>Bacillati</taxon>
        <taxon>Bacillota</taxon>
        <taxon>Bacilli</taxon>
        <taxon>Bacillales</taxon>
        <taxon>Paenibacillaceae</taxon>
        <taxon>Paenibacillus</taxon>
    </lineage>
</organism>
<dbReference type="PRINTS" id="PR00725">
    <property type="entry name" value="DADACBPTASE1"/>
</dbReference>
<evidence type="ECO:0000313" key="11">
    <source>
        <dbReference type="EMBL" id="NMO96932.1"/>
    </source>
</evidence>
<feature type="active site" description="Proton acceptor" evidence="7">
    <location>
        <position position="86"/>
    </location>
</feature>
<dbReference type="Pfam" id="PF00768">
    <property type="entry name" value="Peptidase_S11"/>
    <property type="match status" value="1"/>
</dbReference>
<dbReference type="InterPro" id="IPR018044">
    <property type="entry name" value="Peptidase_S11"/>
</dbReference>
<evidence type="ECO:0000256" key="2">
    <source>
        <dbReference type="ARBA" id="ARBA00022729"/>
    </source>
</evidence>
<dbReference type="InterPro" id="IPR001967">
    <property type="entry name" value="Peptidase_S11_N"/>
</dbReference>
<dbReference type="RefSeq" id="WP_169505718.1">
    <property type="nucleotide sequence ID" value="NZ_JABBPN010000013.1"/>
</dbReference>
<dbReference type="Gene3D" id="3.40.710.10">
    <property type="entry name" value="DD-peptidase/beta-lactamase superfamily"/>
    <property type="match status" value="1"/>
</dbReference>
<dbReference type="GO" id="GO:0009252">
    <property type="term" value="P:peptidoglycan biosynthetic process"/>
    <property type="evidence" value="ECO:0007669"/>
    <property type="project" value="UniProtKB-KW"/>
</dbReference>
<evidence type="ECO:0000256" key="7">
    <source>
        <dbReference type="PIRSR" id="PIRSR618044-1"/>
    </source>
</evidence>
<gene>
    <name evidence="11" type="ORF">HII30_14295</name>
</gene>
<name>A0A848MA30_PAELE</name>
<sequence>MKRLNKRPWRPYLLILTSLICIGTAIVPQSHIVHAAAQISAASPDAALPAPPANHAQAAALIDVTSGRLLYSKEGDKRMRIASLTKIMTAIVAIEHGKLKDQVKVSKHAFAKEGSSLFLKLGEEMMLEHLLYGLMLRSGNDAASAIAEHVGGSEEGFVMLMNKKAEELGLEHSHFMNPHGLDHDDHYSTANDMARLTAYALQNPVFREIVKTEKKTAPNPNESWDYKWSNKNKMLRLYDGADGVKTGYTKKAFRCLVSSATRNGQQLAAVTLNDGDDWNDHAHLLDYGFEHFPLKTMIQKGQSIQGQALMTGKEFSYALHTSEEAAVVKKLVLHKISVPDLSFGKRGYIEITLNDRVLGRVPVYAKGGLLPGGEHSSADSRETAARPADRLSLGQAAAMIMKRLFGDPS</sequence>
<dbReference type="GO" id="GO:0009002">
    <property type="term" value="F:serine-type D-Ala-D-Ala carboxypeptidase activity"/>
    <property type="evidence" value="ECO:0007669"/>
    <property type="project" value="InterPro"/>
</dbReference>
<feature type="domain" description="Peptidase S11 D-alanyl-D-alanine carboxypeptidase A N-terminal" evidence="10">
    <location>
        <begin position="50"/>
        <end position="274"/>
    </location>
</feature>
<dbReference type="PANTHER" id="PTHR21581">
    <property type="entry name" value="D-ALANYL-D-ALANINE CARBOXYPEPTIDASE"/>
    <property type="match status" value="1"/>
</dbReference>
<keyword evidence="4" id="KW-0133">Cell shape</keyword>
<dbReference type="InterPro" id="IPR012338">
    <property type="entry name" value="Beta-lactam/transpept-like"/>
</dbReference>
<dbReference type="GO" id="GO:0006508">
    <property type="term" value="P:proteolysis"/>
    <property type="evidence" value="ECO:0007669"/>
    <property type="project" value="InterPro"/>
</dbReference>
<keyword evidence="2" id="KW-0732">Signal</keyword>
<evidence type="ECO:0000256" key="6">
    <source>
        <dbReference type="ARBA" id="ARBA00023316"/>
    </source>
</evidence>
<dbReference type="EMBL" id="JABBPN010000013">
    <property type="protein sequence ID" value="NMO96932.1"/>
    <property type="molecule type" value="Genomic_DNA"/>
</dbReference>